<accession>A0BJT8</accession>
<dbReference type="EMBL" id="CT867998">
    <property type="protein sequence ID" value="CAK58805.1"/>
    <property type="molecule type" value="Genomic_DNA"/>
</dbReference>
<reference evidence="1 2" key="1">
    <citation type="journal article" date="2006" name="Nature">
        <title>Global trends of whole-genome duplications revealed by the ciliate Paramecium tetraurelia.</title>
        <authorList>
            <consortium name="Genoscope"/>
            <person name="Aury J.-M."/>
            <person name="Jaillon O."/>
            <person name="Duret L."/>
            <person name="Noel B."/>
            <person name="Jubin C."/>
            <person name="Porcel B.M."/>
            <person name="Segurens B."/>
            <person name="Daubin V."/>
            <person name="Anthouard V."/>
            <person name="Aiach N."/>
            <person name="Arnaiz O."/>
            <person name="Billaut A."/>
            <person name="Beisson J."/>
            <person name="Blanc I."/>
            <person name="Bouhouche K."/>
            <person name="Camara F."/>
            <person name="Duharcourt S."/>
            <person name="Guigo R."/>
            <person name="Gogendeau D."/>
            <person name="Katinka M."/>
            <person name="Keller A.-M."/>
            <person name="Kissmehl R."/>
            <person name="Klotz C."/>
            <person name="Koll F."/>
            <person name="Le Moue A."/>
            <person name="Lepere C."/>
            <person name="Malinsky S."/>
            <person name="Nowacki M."/>
            <person name="Nowak J.K."/>
            <person name="Plattner H."/>
            <person name="Poulain J."/>
            <person name="Ruiz F."/>
            <person name="Serrano V."/>
            <person name="Zagulski M."/>
            <person name="Dessen P."/>
            <person name="Betermier M."/>
            <person name="Weissenbach J."/>
            <person name="Scarpelli C."/>
            <person name="Schachter V."/>
            <person name="Sperling L."/>
            <person name="Meyer E."/>
            <person name="Cohen J."/>
            <person name="Wincker P."/>
        </authorList>
    </citation>
    <scope>NUCLEOTIDE SEQUENCE [LARGE SCALE GENOMIC DNA]</scope>
    <source>
        <strain evidence="1 2">Stock d4-2</strain>
    </source>
</reference>
<dbReference type="GeneID" id="5011987"/>
<dbReference type="InParanoid" id="A0BJT8"/>
<organism evidence="1 2">
    <name type="scientific">Paramecium tetraurelia</name>
    <dbReference type="NCBI Taxonomy" id="5888"/>
    <lineage>
        <taxon>Eukaryota</taxon>
        <taxon>Sar</taxon>
        <taxon>Alveolata</taxon>
        <taxon>Ciliophora</taxon>
        <taxon>Intramacronucleata</taxon>
        <taxon>Oligohymenophorea</taxon>
        <taxon>Peniculida</taxon>
        <taxon>Parameciidae</taxon>
        <taxon>Paramecium</taxon>
    </lineage>
</organism>
<protein>
    <submittedName>
        <fullName evidence="1">Uncharacterized protein</fullName>
    </submittedName>
</protein>
<proteinExistence type="predicted"/>
<keyword evidence="2" id="KW-1185">Reference proteome</keyword>
<evidence type="ECO:0000313" key="1">
    <source>
        <dbReference type="EMBL" id="CAK58805.1"/>
    </source>
</evidence>
<gene>
    <name evidence="1" type="ORF">GSPATT00029434001</name>
</gene>
<dbReference type="HOGENOM" id="CLU_1091767_0_0_1"/>
<dbReference type="OMA" id="TIRQCTQ"/>
<dbReference type="KEGG" id="ptm:GSPATT00029434001"/>
<dbReference type="Proteomes" id="UP000000600">
    <property type="component" value="Unassembled WGS sequence"/>
</dbReference>
<dbReference type="AlphaFoldDB" id="A0BJT8"/>
<sequence>MKEEDNVIKQEENPFFIPQYIVPINYTPNHNEIENYKIAIHHLTEENHFLRKQLPHNQVSDLLSLNKEQLKDEVFQMIDFLMKNLNYLPKEQIFAYRKTIRQCTQRSALKRIYFLIFTRYLQAEKTKEEMIKFIIRKSVKFQKPTSNIQKQQIKKMNTAFVQQLFLSPQYQQHYQNFLSQYLQLALDENKHKIQKYVNFIVESIQNDQIDVIFTHFHQDVLNYKRFPWLNEWIQQSVQIAQDLQFTSNPQNLENKKKIKF</sequence>
<dbReference type="OrthoDB" id="292148at2759"/>
<name>A0BJT8_PARTE</name>
<dbReference type="RefSeq" id="XP_001426203.1">
    <property type="nucleotide sequence ID" value="XM_001426166.2"/>
</dbReference>
<evidence type="ECO:0000313" key="2">
    <source>
        <dbReference type="Proteomes" id="UP000000600"/>
    </source>
</evidence>